<dbReference type="Proteomes" id="UP000556436">
    <property type="component" value="Unassembled WGS sequence"/>
</dbReference>
<name>A0A7W7L5L8_STRNE</name>
<proteinExistence type="predicted"/>
<protein>
    <recommendedName>
        <fullName evidence="6">Gram-positive cocci surface proteins LPxTG domain-containing protein</fullName>
    </recommendedName>
</protein>
<evidence type="ECO:0000256" key="1">
    <source>
        <dbReference type="SAM" id="MobiDB-lite"/>
    </source>
</evidence>
<feature type="chain" id="PRO_5039621677" description="Gram-positive cocci surface proteins LPxTG domain-containing protein" evidence="3">
    <location>
        <begin position="25"/>
        <end position="280"/>
    </location>
</feature>
<feature type="region of interest" description="Disordered" evidence="1">
    <location>
        <begin position="197"/>
        <end position="247"/>
    </location>
</feature>
<dbReference type="RefSeq" id="WP_184729527.1">
    <property type="nucleotide sequence ID" value="NZ_BMRW01000001.1"/>
</dbReference>
<evidence type="ECO:0008006" key="6">
    <source>
        <dbReference type="Google" id="ProtNLM"/>
    </source>
</evidence>
<feature type="region of interest" description="Disordered" evidence="1">
    <location>
        <begin position="33"/>
        <end position="53"/>
    </location>
</feature>
<evidence type="ECO:0000313" key="5">
    <source>
        <dbReference type="Proteomes" id="UP000556436"/>
    </source>
</evidence>
<comment type="caution">
    <text evidence="4">The sequence shown here is derived from an EMBL/GenBank/DDBJ whole genome shotgun (WGS) entry which is preliminary data.</text>
</comment>
<organism evidence="4 5">
    <name type="scientific">Streptomyces netropsis</name>
    <name type="common">Streptoverticillium netropsis</name>
    <dbReference type="NCBI Taxonomy" id="55404"/>
    <lineage>
        <taxon>Bacteria</taxon>
        <taxon>Bacillati</taxon>
        <taxon>Actinomycetota</taxon>
        <taxon>Actinomycetes</taxon>
        <taxon>Kitasatosporales</taxon>
        <taxon>Streptomycetaceae</taxon>
        <taxon>Streptomyces</taxon>
    </lineage>
</organism>
<evidence type="ECO:0000313" key="4">
    <source>
        <dbReference type="EMBL" id="MBB4884097.1"/>
    </source>
</evidence>
<accession>A0A7W7L5L8</accession>
<evidence type="ECO:0000256" key="2">
    <source>
        <dbReference type="SAM" id="Phobius"/>
    </source>
</evidence>
<dbReference type="EMBL" id="JACHJG010000001">
    <property type="protein sequence ID" value="MBB4884097.1"/>
    <property type="molecule type" value="Genomic_DNA"/>
</dbReference>
<sequence length="280" mass="28605">MSLPRALVAVGAAALALAPAAAPAAAEKAAAHPVAEQPPCGDPGSAAFPISSRLNGGPEAYGRGGAPHGWRLELRNDTGADCQAVHPVAVLADRSRTLRPGDIHLDFYDRGAERWRPVRFERTDEAENVGVFDGSSPDFPGFAVPARRSVTVDLRLAFAAGAPEGPVTANVTAVQRRGNDGDWVGESDDYTFAIEEGTPEPAEETGRKGAAGHAGDAMDPGAPDRVPARGGDASPSAEEASPPALADTGSSHHLFGIGAAALALLLGGAALMFAARRSGR</sequence>
<dbReference type="AlphaFoldDB" id="A0A7W7L5L8"/>
<feature type="compositionally biased region" description="Low complexity" evidence="1">
    <location>
        <begin position="233"/>
        <end position="244"/>
    </location>
</feature>
<reference evidence="4 5" key="1">
    <citation type="submission" date="2020-08" db="EMBL/GenBank/DDBJ databases">
        <title>Genomic Encyclopedia of Type Strains, Phase III (KMG-III): the genomes of soil and plant-associated and newly described type strains.</title>
        <authorList>
            <person name="Whitman W."/>
        </authorList>
    </citation>
    <scope>NUCLEOTIDE SEQUENCE [LARGE SCALE GENOMIC DNA]</scope>
    <source>
        <strain evidence="4 5">CECT 3265</strain>
    </source>
</reference>
<keyword evidence="5" id="KW-1185">Reference proteome</keyword>
<keyword evidence="2" id="KW-0812">Transmembrane</keyword>
<feature type="signal peptide" evidence="3">
    <location>
        <begin position="1"/>
        <end position="24"/>
    </location>
</feature>
<feature type="transmembrane region" description="Helical" evidence="2">
    <location>
        <begin position="254"/>
        <end position="275"/>
    </location>
</feature>
<keyword evidence="3" id="KW-0732">Signal</keyword>
<gene>
    <name evidence="4" type="ORF">FHS38_000106</name>
</gene>
<keyword evidence="2" id="KW-0472">Membrane</keyword>
<evidence type="ECO:0000256" key="3">
    <source>
        <dbReference type="SAM" id="SignalP"/>
    </source>
</evidence>
<keyword evidence="2" id="KW-1133">Transmembrane helix</keyword>